<name>A0A822UVZ7_AGRTU</name>
<dbReference type="EMBL" id="FCNL01000011">
    <property type="protein sequence ID" value="CVI15289.1"/>
    <property type="molecule type" value="Genomic_DNA"/>
</dbReference>
<reference evidence="1 2" key="1">
    <citation type="submission" date="2016-01" db="EMBL/GenBank/DDBJ databases">
        <authorList>
            <person name="Regsiter A."/>
            <person name="william w."/>
        </authorList>
    </citation>
    <scope>NUCLEOTIDE SEQUENCE [LARGE SCALE GENOMIC DNA]</scope>
    <source>
        <strain evidence="1 2">B6</strain>
    </source>
</reference>
<protein>
    <submittedName>
        <fullName evidence="1">Uncharacterized protein</fullName>
    </submittedName>
</protein>
<evidence type="ECO:0000313" key="1">
    <source>
        <dbReference type="EMBL" id="CVI15289.1"/>
    </source>
</evidence>
<accession>A0A822UVZ7</accession>
<proteinExistence type="predicted"/>
<gene>
    <name evidence="1" type="ORF">AGR4A_Cc190062</name>
</gene>
<dbReference type="AlphaFoldDB" id="A0A822UVZ7"/>
<sequence>MKALLSVAFDLLAAVLIVSAINFIFEGKIVWPTKDQLAFYLSILALVKIHGLRRASDDRLYAP</sequence>
<dbReference type="RefSeq" id="WP_060723229.1">
    <property type="nucleotide sequence ID" value="NZ_LMVK01000004.1"/>
</dbReference>
<organism evidence="1 2">
    <name type="scientific">Agrobacterium tumefaciens str. B6</name>
    <dbReference type="NCBI Taxonomy" id="1183423"/>
    <lineage>
        <taxon>Bacteria</taxon>
        <taxon>Pseudomonadati</taxon>
        <taxon>Pseudomonadota</taxon>
        <taxon>Alphaproteobacteria</taxon>
        <taxon>Hyphomicrobiales</taxon>
        <taxon>Rhizobiaceae</taxon>
        <taxon>Rhizobium/Agrobacterium group</taxon>
        <taxon>Agrobacterium</taxon>
        <taxon>Agrobacterium tumefaciens complex</taxon>
    </lineage>
</organism>
<evidence type="ECO:0000313" key="2">
    <source>
        <dbReference type="Proteomes" id="UP000192074"/>
    </source>
</evidence>
<comment type="caution">
    <text evidence="1">The sequence shown here is derived from an EMBL/GenBank/DDBJ whole genome shotgun (WGS) entry which is preliminary data.</text>
</comment>
<dbReference type="Proteomes" id="UP000192074">
    <property type="component" value="Unassembled WGS sequence"/>
</dbReference>